<protein>
    <submittedName>
        <fullName evidence="7">Putative MFS-type transporter YhjX</fullName>
    </submittedName>
</protein>
<reference evidence="7" key="1">
    <citation type="submission" date="2019-11" db="EMBL/GenBank/DDBJ databases">
        <authorList>
            <person name="Feng L."/>
        </authorList>
    </citation>
    <scope>NUCLEOTIDE SEQUENCE</scope>
    <source>
        <strain evidence="7">EMassiliensisLFYP7</strain>
    </source>
</reference>
<dbReference type="CDD" id="cd17353">
    <property type="entry name" value="MFS_OFA_like"/>
    <property type="match status" value="1"/>
</dbReference>
<dbReference type="EMBL" id="CACRTZ010000020">
    <property type="protein sequence ID" value="VYU38110.1"/>
    <property type="molecule type" value="Genomic_DNA"/>
</dbReference>
<dbReference type="InterPro" id="IPR036259">
    <property type="entry name" value="MFS_trans_sf"/>
</dbReference>
<dbReference type="Pfam" id="PF07690">
    <property type="entry name" value="MFS_1"/>
    <property type="match status" value="1"/>
</dbReference>
<feature type="transmembrane region" description="Helical" evidence="5">
    <location>
        <begin position="164"/>
        <end position="184"/>
    </location>
</feature>
<feature type="transmembrane region" description="Helical" evidence="5">
    <location>
        <begin position="367"/>
        <end position="386"/>
    </location>
</feature>
<keyword evidence="2 5" id="KW-0812">Transmembrane</keyword>
<evidence type="ECO:0000256" key="2">
    <source>
        <dbReference type="ARBA" id="ARBA00022692"/>
    </source>
</evidence>
<evidence type="ECO:0000256" key="3">
    <source>
        <dbReference type="ARBA" id="ARBA00022989"/>
    </source>
</evidence>
<keyword evidence="3 5" id="KW-1133">Transmembrane helix</keyword>
<feature type="transmembrane region" description="Helical" evidence="5">
    <location>
        <begin position="213"/>
        <end position="233"/>
    </location>
</feature>
<dbReference type="Gene3D" id="1.20.1250.20">
    <property type="entry name" value="MFS general substrate transporter like domains"/>
    <property type="match status" value="2"/>
</dbReference>
<dbReference type="InterPro" id="IPR050327">
    <property type="entry name" value="Proton-linked_MCT"/>
</dbReference>
<organism evidence="7">
    <name type="scientific">Phytobacter massiliensis</name>
    <dbReference type="NCBI Taxonomy" id="1485952"/>
    <lineage>
        <taxon>Bacteria</taxon>
        <taxon>Pseudomonadati</taxon>
        <taxon>Pseudomonadota</taxon>
        <taxon>Gammaproteobacteria</taxon>
        <taxon>Enterobacterales</taxon>
        <taxon>Enterobacteriaceae</taxon>
        <taxon>Phytobacter</taxon>
    </lineage>
</organism>
<dbReference type="SUPFAM" id="SSF103473">
    <property type="entry name" value="MFS general substrate transporter"/>
    <property type="match status" value="1"/>
</dbReference>
<gene>
    <name evidence="7" type="primary">yhjX_2</name>
    <name evidence="7" type="ORF">EMLFYP7_02162</name>
</gene>
<keyword evidence="1" id="KW-1003">Cell membrane</keyword>
<proteinExistence type="predicted"/>
<accession>A0A6N3EAK9</accession>
<feature type="transmembrane region" description="Helical" evidence="5">
    <location>
        <begin position="42"/>
        <end position="63"/>
    </location>
</feature>
<feature type="transmembrane region" description="Helical" evidence="5">
    <location>
        <begin position="300"/>
        <end position="323"/>
    </location>
</feature>
<dbReference type="GO" id="GO:0022857">
    <property type="term" value="F:transmembrane transporter activity"/>
    <property type="evidence" value="ECO:0007669"/>
    <property type="project" value="InterPro"/>
</dbReference>
<dbReference type="OrthoDB" id="9793415at2"/>
<feature type="transmembrane region" description="Helical" evidence="5">
    <location>
        <begin position="100"/>
        <end position="119"/>
    </location>
</feature>
<dbReference type="AlphaFoldDB" id="A0A6N3EAK9"/>
<feature type="transmembrane region" description="Helical" evidence="5">
    <location>
        <begin position="239"/>
        <end position="260"/>
    </location>
</feature>
<dbReference type="PROSITE" id="PS50850">
    <property type="entry name" value="MFS"/>
    <property type="match status" value="1"/>
</dbReference>
<evidence type="ECO:0000313" key="7">
    <source>
        <dbReference type="EMBL" id="VYU38110.1"/>
    </source>
</evidence>
<evidence type="ECO:0000256" key="5">
    <source>
        <dbReference type="SAM" id="Phobius"/>
    </source>
</evidence>
<feature type="transmembrane region" description="Helical" evidence="5">
    <location>
        <begin position="272"/>
        <end position="294"/>
    </location>
</feature>
<name>A0A6N3EAK9_9ENTR</name>
<dbReference type="InterPro" id="IPR020846">
    <property type="entry name" value="MFS_dom"/>
</dbReference>
<evidence type="ECO:0000259" key="6">
    <source>
        <dbReference type="PROSITE" id="PS50850"/>
    </source>
</evidence>
<feature type="transmembrane region" description="Helical" evidence="5">
    <location>
        <begin position="75"/>
        <end position="94"/>
    </location>
</feature>
<dbReference type="PANTHER" id="PTHR11360">
    <property type="entry name" value="MONOCARBOXYLATE TRANSPORTER"/>
    <property type="match status" value="1"/>
</dbReference>
<feature type="domain" description="Major facilitator superfamily (MFS) profile" evidence="6">
    <location>
        <begin position="1"/>
        <end position="391"/>
    </location>
</feature>
<dbReference type="RefSeq" id="WP_044172243.1">
    <property type="nucleotide sequence ID" value="NZ_CABKSF010000001.1"/>
</dbReference>
<dbReference type="InterPro" id="IPR011701">
    <property type="entry name" value="MFS"/>
</dbReference>
<keyword evidence="4 5" id="KW-0472">Membrane</keyword>
<feature type="transmembrane region" description="Helical" evidence="5">
    <location>
        <begin position="12"/>
        <end position="30"/>
    </location>
</feature>
<feature type="transmembrane region" description="Helical" evidence="5">
    <location>
        <begin position="131"/>
        <end position="152"/>
    </location>
</feature>
<feature type="transmembrane region" description="Helical" evidence="5">
    <location>
        <begin position="335"/>
        <end position="355"/>
    </location>
</feature>
<dbReference type="PANTHER" id="PTHR11360:SF317">
    <property type="entry name" value="MAJOR FACILITATOR SUPERFAMILY (MFS) PROFILE DOMAIN-CONTAINING PROTEIN-RELATED"/>
    <property type="match status" value="1"/>
</dbReference>
<evidence type="ECO:0000256" key="4">
    <source>
        <dbReference type="ARBA" id="ARBA00023136"/>
    </source>
</evidence>
<sequence>MATSINRWGMLAAHVCINFVLGGVYAFSFFKTPMMEQYHWDPATLALAFSINMGIIPIPMIWGGKLIDNGKGKQAIVIGGILFSAGFILSGFVTTLPGLFITYGLVAGLGSGLAFTGNLNNILKFFPDRRGLASGIVLAGVGCGTLICTRLAEYFMGLTQDISQALLYLGVVYLVVIFIVQFFIRSAPAKDSGGIAASPMDKDYRMMLKDTRFWLLFAILGLGVFSGMVISSTSAQIGMAQYGLASGALVVSLVSIFNSVGRLFWGGVTDKLGGYNTLVVVYLFTCLCFALLLAFNGNTAVFYCCALGVGFAYAGILVIFPGLTSQNFGMRNQGLNYGFMYFGFAVGAVIAPYVTSAMDKYTGSYNPVFILTIVLLLVGVVLTMVTKSYATKIVQKINQPV</sequence>
<evidence type="ECO:0000256" key="1">
    <source>
        <dbReference type="ARBA" id="ARBA00022475"/>
    </source>
</evidence>